<feature type="region of interest" description="Disordered" evidence="2">
    <location>
        <begin position="21"/>
        <end position="41"/>
    </location>
</feature>
<feature type="coiled-coil region" evidence="1">
    <location>
        <begin position="461"/>
        <end position="675"/>
    </location>
</feature>
<organism evidence="3 4">
    <name type="scientific">Plectus sambesii</name>
    <dbReference type="NCBI Taxonomy" id="2011161"/>
    <lineage>
        <taxon>Eukaryota</taxon>
        <taxon>Metazoa</taxon>
        <taxon>Ecdysozoa</taxon>
        <taxon>Nematoda</taxon>
        <taxon>Chromadorea</taxon>
        <taxon>Plectida</taxon>
        <taxon>Plectina</taxon>
        <taxon>Plectoidea</taxon>
        <taxon>Plectidae</taxon>
        <taxon>Plectus</taxon>
    </lineage>
</organism>
<feature type="compositionally biased region" description="Polar residues" evidence="2">
    <location>
        <begin position="31"/>
        <end position="41"/>
    </location>
</feature>
<dbReference type="Proteomes" id="UP000887566">
    <property type="component" value="Unplaced"/>
</dbReference>
<dbReference type="WBParaSite" id="PSAMB.scaffold3980size16150.g23057.t1">
    <property type="protein sequence ID" value="PSAMB.scaffold3980size16150.g23057.t1"/>
    <property type="gene ID" value="PSAMB.scaffold3980size16150.g23057"/>
</dbReference>
<accession>A0A914WE02</accession>
<feature type="compositionally biased region" description="Basic and acidic residues" evidence="2">
    <location>
        <begin position="772"/>
        <end position="781"/>
    </location>
</feature>
<feature type="region of interest" description="Disordered" evidence="2">
    <location>
        <begin position="772"/>
        <end position="828"/>
    </location>
</feature>
<name>A0A914WE02_9BILA</name>
<sequence>MINLLRKKYRRPSATKLIELDFDGTLPPSGPNRQTNGANSYRNRILINRSGSLDRLTQNRSRRKFVTNAWTRDKVAYSVTSPSSSNSSWDGFNNGYPINDPNRQAQATRRLQNRIQQLEGLLKSQNDTAPFAYNDVARGLNSDPNNHLLQRVVRLQAELHRKELEIDALKDQMEPTPNISYIKSIQTALDNSEREKTELQINLSRAQDALINREQRLKAMVEKQDGEKELFDKNYLEESFKMHDDLKRSFQNSARLLEDSHTVLEIYRSYLDSVAGDLTELTDKMSDMETHDYADIFDAIAEKLSEPFDNIMTNFESRCREKMLAKGYRNDQLKTIDSVLKEANTVGLKPIAEQMGLILPIVREAALAARDSAKVCYVFSEWSRELGDRIRTDGLTSDILIDCATDLTDRFAEKHLREHWLLPSITPLLRVAALDYRDRVEMKFNNRVDEAVSTDLSLTELEHHEERLKELESVANRSTDDRKKIESELQSAKVEKSSTATELDEVKREYKQLQNDFSELEEKCMQYAHTNETLKMELDQIIMKQNGYESEAGLLREKLKIAENQNADMEQAHSAEVDSLRQKLADAIEQVSRTRTANEGQEGGSNTEREELEALRRKLEELEGVSAESKAADISAEDTDKEQEIFELREKLIAAEKAKEDLEKAVNMNRYLRESVDNSPFSTNDQDMNGRKFSFDDELRDREQSFWELSQRLANMLDVDLKRNDPKPLSSGRFDPMSVNDMLTTRKENINAAAEEITRSVEEVLKRVRQQNEELATHRSQDGALTSHRNDSSRKSSAVSDSRNGDIRGSQKRTNSSSHARAKRNGLKKDLPMKVVTFELPVSSGHVS</sequence>
<evidence type="ECO:0000313" key="3">
    <source>
        <dbReference type="Proteomes" id="UP000887566"/>
    </source>
</evidence>
<feature type="coiled-coil region" evidence="1">
    <location>
        <begin position="108"/>
        <end position="209"/>
    </location>
</feature>
<evidence type="ECO:0000313" key="4">
    <source>
        <dbReference type="WBParaSite" id="PSAMB.scaffold3980size16150.g23057.t1"/>
    </source>
</evidence>
<evidence type="ECO:0000256" key="2">
    <source>
        <dbReference type="SAM" id="MobiDB-lite"/>
    </source>
</evidence>
<keyword evidence="3" id="KW-1185">Reference proteome</keyword>
<evidence type="ECO:0000256" key="1">
    <source>
        <dbReference type="SAM" id="Coils"/>
    </source>
</evidence>
<keyword evidence="1" id="KW-0175">Coiled coil</keyword>
<protein>
    <submittedName>
        <fullName evidence="4">Uncharacterized protein</fullName>
    </submittedName>
</protein>
<reference evidence="4" key="1">
    <citation type="submission" date="2022-11" db="UniProtKB">
        <authorList>
            <consortium name="WormBaseParasite"/>
        </authorList>
    </citation>
    <scope>IDENTIFICATION</scope>
</reference>
<dbReference type="AlphaFoldDB" id="A0A914WE02"/>
<proteinExistence type="predicted"/>